<dbReference type="InterPro" id="IPR006363">
    <property type="entry name" value="Cbl_synth_CobJ/CibH_dom"/>
</dbReference>
<keyword evidence="3 7" id="KW-0489">Methyltransferase</keyword>
<evidence type="ECO:0000256" key="1">
    <source>
        <dbReference type="ARBA" id="ARBA00004953"/>
    </source>
</evidence>
<dbReference type="GO" id="GO:0032259">
    <property type="term" value="P:methylation"/>
    <property type="evidence" value="ECO:0007669"/>
    <property type="project" value="UniProtKB-KW"/>
</dbReference>
<dbReference type="CDD" id="cd11646">
    <property type="entry name" value="Precorrin_3B_C17_MT"/>
    <property type="match status" value="1"/>
</dbReference>
<dbReference type="PANTHER" id="PTHR47036:SF1">
    <property type="entry name" value="COBALT-FACTOR III C(17)-METHYLTRANSFERASE-RELATED"/>
    <property type="match status" value="1"/>
</dbReference>
<dbReference type="RefSeq" id="WP_013216650.1">
    <property type="nucleotide sequence ID" value="NC_014313.1"/>
</dbReference>
<dbReference type="KEGG" id="hdn:Hden_2695"/>
<dbReference type="InterPro" id="IPR051810">
    <property type="entry name" value="Precorrin_MeTrfase"/>
</dbReference>
<dbReference type="InterPro" id="IPR000878">
    <property type="entry name" value="4pyrrol_Mease"/>
</dbReference>
<dbReference type="Gene3D" id="3.30.950.10">
    <property type="entry name" value="Methyltransferase, Cobalt-precorrin-4 Transmethylase, Domain 2"/>
    <property type="match status" value="1"/>
</dbReference>
<dbReference type="Pfam" id="PF00590">
    <property type="entry name" value="TP_methylase"/>
    <property type="match status" value="1"/>
</dbReference>
<dbReference type="OrthoDB" id="9772960at2"/>
<evidence type="ECO:0000256" key="4">
    <source>
        <dbReference type="ARBA" id="ARBA00022679"/>
    </source>
</evidence>
<keyword evidence="5" id="KW-0949">S-adenosyl-L-methionine</keyword>
<evidence type="ECO:0000313" key="7">
    <source>
        <dbReference type="EMBL" id="ADJ24491.1"/>
    </source>
</evidence>
<keyword evidence="4 7" id="KW-0808">Transferase</keyword>
<accession>D8JTU3</accession>
<dbReference type="Proteomes" id="UP000002033">
    <property type="component" value="Chromosome"/>
</dbReference>
<dbReference type="STRING" id="582899.Hden_2695"/>
<evidence type="ECO:0000256" key="2">
    <source>
        <dbReference type="ARBA" id="ARBA00022573"/>
    </source>
</evidence>
<name>D8JTU3_HYPDA</name>
<evidence type="ECO:0000259" key="6">
    <source>
        <dbReference type="Pfam" id="PF00590"/>
    </source>
</evidence>
<evidence type="ECO:0000256" key="5">
    <source>
        <dbReference type="ARBA" id="ARBA00022691"/>
    </source>
</evidence>
<dbReference type="GO" id="GO:0009236">
    <property type="term" value="P:cobalamin biosynthetic process"/>
    <property type="evidence" value="ECO:0007669"/>
    <property type="project" value="UniProtKB-UniPathway"/>
</dbReference>
<dbReference type="EMBL" id="CP002083">
    <property type="protein sequence ID" value="ADJ24491.1"/>
    <property type="molecule type" value="Genomic_DNA"/>
</dbReference>
<feature type="domain" description="Tetrapyrrole methylase" evidence="6">
    <location>
        <begin position="5"/>
        <end position="213"/>
    </location>
</feature>
<dbReference type="GO" id="GO:0008168">
    <property type="term" value="F:methyltransferase activity"/>
    <property type="evidence" value="ECO:0007669"/>
    <property type="project" value="UniProtKB-KW"/>
</dbReference>
<dbReference type="AlphaFoldDB" id="D8JTU3"/>
<protein>
    <submittedName>
        <fullName evidence="7">Precorrin-3B C17-methyltransferase</fullName>
    </submittedName>
</protein>
<evidence type="ECO:0000256" key="3">
    <source>
        <dbReference type="ARBA" id="ARBA00022603"/>
    </source>
</evidence>
<evidence type="ECO:0000313" key="8">
    <source>
        <dbReference type="Proteomes" id="UP000002033"/>
    </source>
</evidence>
<keyword evidence="2" id="KW-0169">Cobalamin biosynthesis</keyword>
<reference evidence="8" key="1">
    <citation type="journal article" date="2011" name="J. Bacteriol.">
        <title>Genome sequences of eight morphologically diverse alphaproteobacteria.</title>
        <authorList>
            <consortium name="US DOE Joint Genome Institute"/>
            <person name="Brown P.J."/>
            <person name="Kysela D.T."/>
            <person name="Buechlein A."/>
            <person name="Hemmerich C."/>
            <person name="Brun Y.V."/>
        </authorList>
    </citation>
    <scope>NUCLEOTIDE SEQUENCE [LARGE SCALE GENOMIC DNA]</scope>
    <source>
        <strain evidence="8">ATCC 51888 / DSM 1869 / NCIB 11706 / TK 0415</strain>
    </source>
</reference>
<sequence length="252" mass="26801">MNGQLTIVGLGPGPSEWITPAADATISTADVVLGYESYLARLTPRRGQIFEASDNREELARAKRALEIASSGKRVVVVSGGDPGVFAMAAAVFEAVDNAPDLANDIDIRVEPGVTAMLAAAARIGAPLGHDFCAISLSDNLKPWATIEKRLRLAAEADFVIALYNPASKARPEQIQEAFRILSTIRAPETIVAFARAVGRADESIEITTLANAAKATCDMRTVVLVGSPSTRAVQGSHGRTWVYTPRFVRDA</sequence>
<dbReference type="eggNOG" id="COG1010">
    <property type="taxonomic scope" value="Bacteria"/>
</dbReference>
<dbReference type="SUPFAM" id="SSF53790">
    <property type="entry name" value="Tetrapyrrole methylase"/>
    <property type="match status" value="1"/>
</dbReference>
<dbReference type="InterPro" id="IPR014777">
    <property type="entry name" value="4pyrrole_Mease_sub1"/>
</dbReference>
<dbReference type="NCBIfam" id="TIGR01466">
    <property type="entry name" value="cobJ_cbiH"/>
    <property type="match status" value="1"/>
</dbReference>
<dbReference type="InterPro" id="IPR035996">
    <property type="entry name" value="4pyrrol_Methylase_sf"/>
</dbReference>
<keyword evidence="8" id="KW-1185">Reference proteome</keyword>
<gene>
    <name evidence="7" type="ordered locus">Hden_2695</name>
</gene>
<dbReference type="HOGENOM" id="CLU_047948_2_0_5"/>
<dbReference type="Gene3D" id="3.40.1010.10">
    <property type="entry name" value="Cobalt-precorrin-4 Transmethylase, Domain 1"/>
    <property type="match status" value="1"/>
</dbReference>
<dbReference type="UniPathway" id="UPA00148"/>
<proteinExistence type="predicted"/>
<organism evidence="7 8">
    <name type="scientific">Hyphomicrobium denitrificans (strain ATCC 51888 / DSM 1869 / NCIMB 11706 / TK 0415)</name>
    <dbReference type="NCBI Taxonomy" id="582899"/>
    <lineage>
        <taxon>Bacteria</taxon>
        <taxon>Pseudomonadati</taxon>
        <taxon>Pseudomonadota</taxon>
        <taxon>Alphaproteobacteria</taxon>
        <taxon>Hyphomicrobiales</taxon>
        <taxon>Hyphomicrobiaceae</taxon>
        <taxon>Hyphomicrobium</taxon>
    </lineage>
</organism>
<dbReference type="InterPro" id="IPR014776">
    <property type="entry name" value="4pyrrole_Mease_sub2"/>
</dbReference>
<dbReference type="PANTHER" id="PTHR47036">
    <property type="entry name" value="COBALT-FACTOR III C(17)-METHYLTRANSFERASE-RELATED"/>
    <property type="match status" value="1"/>
</dbReference>
<comment type="pathway">
    <text evidence="1">Cofactor biosynthesis; adenosylcobalamin biosynthesis.</text>
</comment>